<evidence type="ECO:0008006" key="3">
    <source>
        <dbReference type="Google" id="ProtNLM"/>
    </source>
</evidence>
<evidence type="ECO:0000313" key="2">
    <source>
        <dbReference type="EMBL" id="XBH05579.1"/>
    </source>
</evidence>
<organism evidence="2">
    <name type="scientific">Singulisphaera sp. Ch08</name>
    <dbReference type="NCBI Taxonomy" id="3120278"/>
    <lineage>
        <taxon>Bacteria</taxon>
        <taxon>Pseudomonadati</taxon>
        <taxon>Planctomycetota</taxon>
        <taxon>Planctomycetia</taxon>
        <taxon>Isosphaerales</taxon>
        <taxon>Isosphaeraceae</taxon>
        <taxon>Singulisphaera</taxon>
    </lineage>
</organism>
<feature type="transmembrane region" description="Helical" evidence="1">
    <location>
        <begin position="79"/>
        <end position="100"/>
    </location>
</feature>
<keyword evidence="1" id="KW-0472">Membrane</keyword>
<keyword evidence="1" id="KW-1133">Transmembrane helix</keyword>
<gene>
    <name evidence="2" type="ORF">V5E97_06045</name>
</gene>
<dbReference type="RefSeq" id="WP_406698409.1">
    <property type="nucleotide sequence ID" value="NZ_CP155447.1"/>
</dbReference>
<dbReference type="EMBL" id="CP155447">
    <property type="protein sequence ID" value="XBH05579.1"/>
    <property type="molecule type" value="Genomic_DNA"/>
</dbReference>
<name>A0AAU7CJY3_9BACT</name>
<dbReference type="AlphaFoldDB" id="A0AAU7CJY3"/>
<accession>A0AAU7CJY3</accession>
<protein>
    <recommendedName>
        <fullName evidence="3">SoxR reducing system RseC family protein</fullName>
    </recommendedName>
</protein>
<evidence type="ECO:0000256" key="1">
    <source>
        <dbReference type="SAM" id="Phobius"/>
    </source>
</evidence>
<proteinExistence type="predicted"/>
<feature type="transmembrane region" description="Helical" evidence="1">
    <location>
        <begin position="112"/>
        <end position="132"/>
    </location>
</feature>
<keyword evidence="1" id="KW-0812">Transmembrane</keyword>
<reference evidence="2" key="1">
    <citation type="submission" date="2024-05" db="EMBL/GenBank/DDBJ databases">
        <title>Planctomycetes of the genus Singulisphaera possess chitinolytic capabilities.</title>
        <authorList>
            <person name="Ivanova A."/>
        </authorList>
    </citation>
    <scope>NUCLEOTIDE SEQUENCE</scope>
    <source>
        <strain evidence="2">Ch08T</strain>
    </source>
</reference>
<sequence length="140" mass="15169">MSVIPTSRVYQHKRCGDQTVVSGNDFEALSNPFTFTTGTMCASCGKAYSLKEFIWTDSGETIARRRKRLRAAAPASQKLFGYLLGPALFGLIGGVIGQLIKPGDFPTIAGGAGGGFALFTFLLLAPLTRLLFKIDYRRVK</sequence>